<reference evidence="2 3" key="1">
    <citation type="journal article" date="2016" name="Nat. Commun.">
        <title>Thousands of microbial genomes shed light on interconnected biogeochemical processes in an aquifer system.</title>
        <authorList>
            <person name="Anantharaman K."/>
            <person name="Brown C.T."/>
            <person name="Hug L.A."/>
            <person name="Sharon I."/>
            <person name="Castelle C.J."/>
            <person name="Probst A.J."/>
            <person name="Thomas B.C."/>
            <person name="Singh A."/>
            <person name="Wilkins M.J."/>
            <person name="Karaoz U."/>
            <person name="Brodie E.L."/>
            <person name="Williams K.H."/>
            <person name="Hubbard S.S."/>
            <person name="Banfield J.F."/>
        </authorList>
    </citation>
    <scope>NUCLEOTIDE SEQUENCE [LARGE SCALE GENOMIC DNA]</scope>
</reference>
<gene>
    <name evidence="2" type="ORF">A3J15_01555</name>
</gene>
<evidence type="ECO:0000313" key="3">
    <source>
        <dbReference type="Proteomes" id="UP000176376"/>
    </source>
</evidence>
<dbReference type="Proteomes" id="UP000176376">
    <property type="component" value="Unassembled WGS sequence"/>
</dbReference>
<dbReference type="SUPFAM" id="SSF53098">
    <property type="entry name" value="Ribonuclease H-like"/>
    <property type="match status" value="1"/>
</dbReference>
<evidence type="ECO:0000259" key="1">
    <source>
        <dbReference type="Pfam" id="PF13482"/>
    </source>
</evidence>
<dbReference type="Gene3D" id="3.30.420.10">
    <property type="entry name" value="Ribonuclease H-like superfamily/Ribonuclease H"/>
    <property type="match status" value="1"/>
</dbReference>
<protein>
    <recommendedName>
        <fullName evidence="1">YprB ribonuclease H-like domain-containing protein</fullName>
    </recommendedName>
</protein>
<dbReference type="InterPro" id="IPR038720">
    <property type="entry name" value="YprB_RNase_H-like_dom"/>
</dbReference>
<proteinExistence type="predicted"/>
<accession>A0A1F7JN42</accession>
<dbReference type="STRING" id="1802074.A3J15_01555"/>
<dbReference type="AlphaFoldDB" id="A0A1F7JN42"/>
<dbReference type="InterPro" id="IPR012337">
    <property type="entry name" value="RNaseH-like_sf"/>
</dbReference>
<comment type="caution">
    <text evidence="2">The sequence shown here is derived from an EMBL/GenBank/DDBJ whole genome shotgun (WGS) entry which is preliminary data.</text>
</comment>
<evidence type="ECO:0000313" key="2">
    <source>
        <dbReference type="EMBL" id="OGK57032.1"/>
    </source>
</evidence>
<dbReference type="GO" id="GO:0003676">
    <property type="term" value="F:nucleic acid binding"/>
    <property type="evidence" value="ECO:0007669"/>
    <property type="project" value="InterPro"/>
</dbReference>
<sequence>MRYPIVLDLETKHSFREFSDPKKLGISVLGIYDYQDNKLKAFFETELNAVFPVLEHASLIIGFNINSFDLPVLQGYYPGHTDQFKTFDILDDIKEKLGRRLALNDIASATLNKKKSGHGLQAIDFYNEGQFERLKNYCLDDVSLTKDLFEHGVKEKKIYYPHTNGKLEMSVNWGEYLTQKDDADVSLTLPF</sequence>
<dbReference type="EMBL" id="MGAY01000015">
    <property type="protein sequence ID" value="OGK57032.1"/>
    <property type="molecule type" value="Genomic_DNA"/>
</dbReference>
<name>A0A1F7JN42_9BACT</name>
<dbReference type="Pfam" id="PF13482">
    <property type="entry name" value="RNase_H_2"/>
    <property type="match status" value="1"/>
</dbReference>
<feature type="domain" description="YprB ribonuclease H-like" evidence="1">
    <location>
        <begin position="7"/>
        <end position="150"/>
    </location>
</feature>
<organism evidence="2 3">
    <name type="scientific">Candidatus Roizmanbacteria bacterium RIFCSPLOWO2_02_FULL_38_10</name>
    <dbReference type="NCBI Taxonomy" id="1802074"/>
    <lineage>
        <taxon>Bacteria</taxon>
        <taxon>Candidatus Roizmaniibacteriota</taxon>
    </lineage>
</organism>
<dbReference type="InterPro" id="IPR036397">
    <property type="entry name" value="RNaseH_sf"/>
</dbReference>